<sequence length="411" mass="46553">MTTSLLHQRLISCRQHSVTLAEPLSEADLQIQAEDFASPGKWHLAHTSWFFEEFILRPRGLQSSVAESFRFLFNSYYDTIGQRQPQGRRGLISRPSLAEILDYRAEVDHALASLMQTALDQDTLELLELGIQHEQQHQELFVTDMVYNLSQNPLLPAYLPPATSRTQPACDQHFLSFDGGLVTIGHDQAGFCFDNECPAHKHYLAPFKLANRLVSNADWLAFMEAGAYQQPLLWLSDGWKQRQQAGWEMPLYWQRDQHAGYAAYGMHGLQPVDPAAPVRHISYFEADAYARWAGKRLPTEAEWEHAARSSSADTAHAHARFADLARPKQATMHDLFGQAWQWTASPYIAYPGFQTRSGAVGEYNGKFMNGQYVLRGSSIATPAGHARASYRNFFAPHQRWQFTGLRLAEQG</sequence>
<dbReference type="Proteomes" id="UP000275137">
    <property type="component" value="Unassembled WGS sequence"/>
</dbReference>
<keyword evidence="2" id="KW-0408">Iron</keyword>
<dbReference type="Gene3D" id="3.90.1580.10">
    <property type="entry name" value="paralog of FGE (formylglycine-generating enzyme)"/>
    <property type="match status" value="1"/>
</dbReference>
<accession>A0A3N0V2R1</accession>
<dbReference type="InterPro" id="IPR051043">
    <property type="entry name" value="Sulfatase_Mod_Factor_Kinase"/>
</dbReference>
<dbReference type="NCBIfam" id="TIGR03440">
    <property type="entry name" value="egtB_TIGR03440"/>
    <property type="match status" value="1"/>
</dbReference>
<proteinExistence type="predicted"/>
<dbReference type="SUPFAM" id="SSF56436">
    <property type="entry name" value="C-type lectin-like"/>
    <property type="match status" value="1"/>
</dbReference>
<evidence type="ECO:0000256" key="1">
    <source>
        <dbReference type="ARBA" id="ARBA00023002"/>
    </source>
</evidence>
<name>A0A3N0V2R1_9PROT</name>
<evidence type="ECO:0000313" key="6">
    <source>
        <dbReference type="EMBL" id="ROH87070.1"/>
    </source>
</evidence>
<dbReference type="PANTHER" id="PTHR23150:SF36">
    <property type="entry name" value="HERCYNINE OXYGENASE"/>
    <property type="match status" value="1"/>
</dbReference>
<feature type="domain" description="Sulfatase-modifying factor enzyme-like" evidence="4">
    <location>
        <begin position="330"/>
        <end position="408"/>
    </location>
</feature>
<evidence type="ECO:0000256" key="3">
    <source>
        <dbReference type="ARBA" id="ARBA00037882"/>
    </source>
</evidence>
<comment type="caution">
    <text evidence="6">The sequence shown here is derived from an EMBL/GenBank/DDBJ whole genome shotgun (WGS) entry which is preliminary data.</text>
</comment>
<dbReference type="Pfam" id="PF03781">
    <property type="entry name" value="FGE-sulfatase"/>
    <property type="match status" value="2"/>
</dbReference>
<dbReference type="GO" id="GO:0052699">
    <property type="term" value="P:ergothioneine biosynthetic process"/>
    <property type="evidence" value="ECO:0007669"/>
    <property type="project" value="InterPro"/>
</dbReference>
<dbReference type="InterPro" id="IPR042095">
    <property type="entry name" value="SUMF_sf"/>
</dbReference>
<evidence type="ECO:0000256" key="2">
    <source>
        <dbReference type="ARBA" id="ARBA00023004"/>
    </source>
</evidence>
<dbReference type="InterPro" id="IPR024775">
    <property type="entry name" value="DinB-like"/>
</dbReference>
<dbReference type="Pfam" id="PF12867">
    <property type="entry name" value="DinB_2"/>
    <property type="match status" value="1"/>
</dbReference>
<evidence type="ECO:0000259" key="5">
    <source>
        <dbReference type="Pfam" id="PF12867"/>
    </source>
</evidence>
<dbReference type="PANTHER" id="PTHR23150">
    <property type="entry name" value="SULFATASE MODIFYING FACTOR 1, 2"/>
    <property type="match status" value="1"/>
</dbReference>
<dbReference type="AlphaFoldDB" id="A0A3N0V2R1"/>
<dbReference type="SUPFAM" id="SSF109854">
    <property type="entry name" value="DinB/YfiT-like putative metalloenzymes"/>
    <property type="match status" value="1"/>
</dbReference>
<dbReference type="RefSeq" id="WP_123236875.1">
    <property type="nucleotide sequence ID" value="NZ_RJVP01000002.1"/>
</dbReference>
<feature type="domain" description="DinB-like" evidence="5">
    <location>
        <begin position="12"/>
        <end position="139"/>
    </location>
</feature>
<reference evidence="6 7" key="1">
    <citation type="submission" date="2018-10" db="EMBL/GenBank/DDBJ databases">
        <authorList>
            <person name="Chen W.-M."/>
        </authorList>
    </citation>
    <scope>NUCLEOTIDE SEQUENCE [LARGE SCALE GENOMIC DNA]</scope>
    <source>
        <strain evidence="6 7">H-5</strain>
    </source>
</reference>
<comment type="pathway">
    <text evidence="3">Amino-acid biosynthesis; ergothioneine biosynthesis.</text>
</comment>
<keyword evidence="7" id="KW-1185">Reference proteome</keyword>
<protein>
    <submittedName>
        <fullName evidence="6">Ergothioneine biosynthesis protein EgtB</fullName>
    </submittedName>
</protein>
<evidence type="ECO:0000313" key="7">
    <source>
        <dbReference type="Proteomes" id="UP000275137"/>
    </source>
</evidence>
<dbReference type="InterPro" id="IPR017806">
    <property type="entry name" value="EgtB"/>
</dbReference>
<dbReference type="InterPro" id="IPR005532">
    <property type="entry name" value="SUMF_dom"/>
</dbReference>
<dbReference type="InterPro" id="IPR034660">
    <property type="entry name" value="DinB/YfiT-like"/>
</dbReference>
<feature type="domain" description="Sulfatase-modifying factor enzyme-like" evidence="4">
    <location>
        <begin position="174"/>
        <end position="315"/>
    </location>
</feature>
<gene>
    <name evidence="6" type="ORF">ED236_05160</name>
</gene>
<organism evidence="6 7">
    <name type="scientific">Pseudomethylobacillus aquaticus</name>
    <dbReference type="NCBI Taxonomy" id="2676064"/>
    <lineage>
        <taxon>Bacteria</taxon>
        <taxon>Pseudomonadati</taxon>
        <taxon>Pseudomonadota</taxon>
        <taxon>Betaproteobacteria</taxon>
        <taxon>Nitrosomonadales</taxon>
        <taxon>Methylophilaceae</taxon>
        <taxon>Pseudomethylobacillus</taxon>
    </lineage>
</organism>
<dbReference type="InterPro" id="IPR016187">
    <property type="entry name" value="CTDL_fold"/>
</dbReference>
<keyword evidence="1" id="KW-0560">Oxidoreductase</keyword>
<dbReference type="EMBL" id="RJVP01000002">
    <property type="protein sequence ID" value="ROH87070.1"/>
    <property type="molecule type" value="Genomic_DNA"/>
</dbReference>
<evidence type="ECO:0000259" key="4">
    <source>
        <dbReference type="Pfam" id="PF03781"/>
    </source>
</evidence>